<dbReference type="Proteomes" id="UP001189429">
    <property type="component" value="Unassembled WGS sequence"/>
</dbReference>
<comment type="caution">
    <text evidence="2">The sequence shown here is derived from an EMBL/GenBank/DDBJ whole genome shotgun (WGS) entry which is preliminary data.</text>
</comment>
<reference evidence="2" key="1">
    <citation type="submission" date="2023-10" db="EMBL/GenBank/DDBJ databases">
        <authorList>
            <person name="Chen Y."/>
            <person name="Shah S."/>
            <person name="Dougan E. K."/>
            <person name="Thang M."/>
            <person name="Chan C."/>
        </authorList>
    </citation>
    <scope>NUCLEOTIDE SEQUENCE [LARGE SCALE GENOMIC DNA]</scope>
</reference>
<sequence length="170" mass="17331">LHRKNAGGAPLRVWTGRALGGALGTCWRLPGGLPGEEEGWAQERAGEAGREGRRGEGEGEGEEETAGPRGRLGPRRRCKTPGVPAEGPRGRAEETPTVATALNDARQGNPALHGPYPSAARAGGASARPRAREAPHSSDALSTLAAASRTAWSSAGSSRAASTAPMNGEA</sequence>
<dbReference type="EMBL" id="CAUYUJ010001246">
    <property type="protein sequence ID" value="CAK0795020.1"/>
    <property type="molecule type" value="Genomic_DNA"/>
</dbReference>
<evidence type="ECO:0000313" key="3">
    <source>
        <dbReference type="Proteomes" id="UP001189429"/>
    </source>
</evidence>
<accession>A0ABN9PTE1</accession>
<organism evidence="2 3">
    <name type="scientific">Prorocentrum cordatum</name>
    <dbReference type="NCBI Taxonomy" id="2364126"/>
    <lineage>
        <taxon>Eukaryota</taxon>
        <taxon>Sar</taxon>
        <taxon>Alveolata</taxon>
        <taxon>Dinophyceae</taxon>
        <taxon>Prorocentrales</taxon>
        <taxon>Prorocentraceae</taxon>
        <taxon>Prorocentrum</taxon>
    </lineage>
</organism>
<proteinExistence type="predicted"/>
<name>A0ABN9PTE1_9DINO</name>
<protein>
    <submittedName>
        <fullName evidence="2">Uncharacterized protein</fullName>
    </submittedName>
</protein>
<feature type="compositionally biased region" description="Low complexity" evidence="1">
    <location>
        <begin position="137"/>
        <end position="164"/>
    </location>
</feature>
<feature type="compositionally biased region" description="Basic and acidic residues" evidence="1">
    <location>
        <begin position="44"/>
        <end position="57"/>
    </location>
</feature>
<evidence type="ECO:0000313" key="2">
    <source>
        <dbReference type="EMBL" id="CAK0795020.1"/>
    </source>
</evidence>
<feature type="non-terminal residue" evidence="2">
    <location>
        <position position="1"/>
    </location>
</feature>
<gene>
    <name evidence="2" type="ORF">PCOR1329_LOCUS4815</name>
</gene>
<keyword evidence="3" id="KW-1185">Reference proteome</keyword>
<feature type="region of interest" description="Disordered" evidence="1">
    <location>
        <begin position="30"/>
        <end position="170"/>
    </location>
</feature>
<feature type="compositionally biased region" description="Low complexity" evidence="1">
    <location>
        <begin position="114"/>
        <end position="128"/>
    </location>
</feature>
<evidence type="ECO:0000256" key="1">
    <source>
        <dbReference type="SAM" id="MobiDB-lite"/>
    </source>
</evidence>